<reference evidence="5 6" key="1">
    <citation type="journal article" date="2024" name="J. Plant Pathol.">
        <title>Sequence and assembly of the genome of Seiridium unicorne, isolate CBS 538.82, causal agent of cypress canker disease.</title>
        <authorList>
            <person name="Scali E."/>
            <person name="Rocca G.D."/>
            <person name="Danti R."/>
            <person name="Garbelotto M."/>
            <person name="Barberini S."/>
            <person name="Baroncelli R."/>
            <person name="Emiliani G."/>
        </authorList>
    </citation>
    <scope>NUCLEOTIDE SEQUENCE [LARGE SCALE GENOMIC DNA]</scope>
    <source>
        <strain evidence="5 6">BM-138-508</strain>
    </source>
</reference>
<dbReference type="Pfam" id="PF03022">
    <property type="entry name" value="MRJP"/>
    <property type="match status" value="1"/>
</dbReference>
<comment type="similarity">
    <text evidence="2">Belongs to the major royal jelly protein family.</text>
</comment>
<organism evidence="5 6">
    <name type="scientific">Seiridium unicorne</name>
    <dbReference type="NCBI Taxonomy" id="138068"/>
    <lineage>
        <taxon>Eukaryota</taxon>
        <taxon>Fungi</taxon>
        <taxon>Dikarya</taxon>
        <taxon>Ascomycota</taxon>
        <taxon>Pezizomycotina</taxon>
        <taxon>Sordariomycetes</taxon>
        <taxon>Xylariomycetidae</taxon>
        <taxon>Amphisphaeriales</taxon>
        <taxon>Sporocadaceae</taxon>
        <taxon>Seiridium</taxon>
    </lineage>
</organism>
<dbReference type="Gene3D" id="2.120.10.30">
    <property type="entry name" value="TolB, C-terminal domain"/>
    <property type="match status" value="1"/>
</dbReference>
<evidence type="ECO:0000256" key="4">
    <source>
        <dbReference type="SAM" id="SignalP"/>
    </source>
</evidence>
<protein>
    <submittedName>
        <fullName evidence="5">Major royal jelly protein</fullName>
    </submittedName>
</protein>
<accession>A0ABR2UFC4</accession>
<evidence type="ECO:0000256" key="1">
    <source>
        <dbReference type="ARBA" id="ARBA00004613"/>
    </source>
</evidence>
<evidence type="ECO:0000313" key="5">
    <source>
        <dbReference type="EMBL" id="KAK9413332.1"/>
    </source>
</evidence>
<feature type="signal peptide" evidence="4">
    <location>
        <begin position="1"/>
        <end position="16"/>
    </location>
</feature>
<dbReference type="InterPro" id="IPR011042">
    <property type="entry name" value="6-blade_b-propeller_TolB-like"/>
</dbReference>
<dbReference type="InterPro" id="IPR017996">
    <property type="entry name" value="MRJP/yellow-related"/>
</dbReference>
<dbReference type="SUPFAM" id="SSF101898">
    <property type="entry name" value="NHL repeat"/>
    <property type="match status" value="1"/>
</dbReference>
<evidence type="ECO:0000256" key="3">
    <source>
        <dbReference type="ARBA" id="ARBA00022525"/>
    </source>
</evidence>
<comment type="subcellular location">
    <subcellularLocation>
        <location evidence="1">Secreted</location>
    </subcellularLocation>
</comment>
<keyword evidence="4" id="KW-0732">Signal</keyword>
<sequence length="429" mass="47499">MHWLIPAVAILQSATAQQPFPVDLNSTFSTTGPHNVRFDTGTYGPAVEEVHYYYDQWPIGVAVSKTGRIFACYTRGDYDYTLGEIVNTTAETAYPSLELNTPPGGLSTEFNGIPFGSADQDHFISVQAIFVTPDDTLWVLDTGRPTINQSTSPVMVYGQPGGPKLVAVNLTTNTISKTYTLPADVHFPDSYMNDLRFDQRPNATESGGGIAYIVDSSDEGRTGFIVIDLGTGESWRHLTQHPSTLRGPEDVPSYQGLPFYYRSEGNPVNFLQEGLDGEELSLYGDILYYSPLSTDYIYSIETEYLRVNPKTDPLALKRAFDNVKNLGQRGGNANGFSGDSLGNVYMLMPEQNGIFIYNSTTLQAEPYVRDPRIIWPDSSNVGFDGYIYFNINQLPYQPNWNDGVDGRVHPGLILRARLPDGANKNTLLM</sequence>
<comment type="caution">
    <text evidence="5">The sequence shown here is derived from an EMBL/GenBank/DDBJ whole genome shotgun (WGS) entry which is preliminary data.</text>
</comment>
<keyword evidence="3" id="KW-0964">Secreted</keyword>
<name>A0ABR2UFC4_9PEZI</name>
<dbReference type="EMBL" id="JARVKF010000440">
    <property type="protein sequence ID" value="KAK9413332.1"/>
    <property type="molecule type" value="Genomic_DNA"/>
</dbReference>
<feature type="chain" id="PRO_5046734366" evidence="4">
    <location>
        <begin position="17"/>
        <end position="429"/>
    </location>
</feature>
<dbReference type="PANTHER" id="PTHR10009:SF18">
    <property type="entry name" value="PROTEIN YELLOW-LIKE PROTEIN"/>
    <property type="match status" value="1"/>
</dbReference>
<dbReference type="PANTHER" id="PTHR10009">
    <property type="entry name" value="PROTEIN YELLOW-RELATED"/>
    <property type="match status" value="1"/>
</dbReference>
<dbReference type="Proteomes" id="UP001408356">
    <property type="component" value="Unassembled WGS sequence"/>
</dbReference>
<gene>
    <name evidence="5" type="ORF">SUNI508_02531</name>
</gene>
<evidence type="ECO:0000256" key="2">
    <source>
        <dbReference type="ARBA" id="ARBA00009127"/>
    </source>
</evidence>
<proteinExistence type="inferred from homology"/>
<keyword evidence="6" id="KW-1185">Reference proteome</keyword>
<evidence type="ECO:0000313" key="6">
    <source>
        <dbReference type="Proteomes" id="UP001408356"/>
    </source>
</evidence>